<accession>A0AAN8EK02</accession>
<sequence length="492" mass="56030">MGIACQQSCYLVPDSKVKNPTKKLKKSTLRKLVRRRRKQMDAVLEETRLWALSVLVPHHIVSEEPEFCNELRRITTLLFGERIDEQKIKCAFRKIGCHILLPGLSNLDVGETYPQVVPEEQLLRASEDQYVLSRTITTLDEDCPEFRVQFPDARTWKDMKRHADPQFTIYGEPLLDWLRVAQCDTAAAALGLPCVDQFREPHKIYSKLRSPNPQQLNEASTTKLDFSNADFIAVRALPKEDGTVIASMWDYNVMDLLPAFYADDHVDSVRDLRLVPDVTDVRDLSSREETIIHEITHSESSISTDDHYSEYTDEELQSSGEAYLIKHCPEDVTNSGQSSTEVPISDAKPDLTTARTNSIMGYGLGGCLKLARRDDADGTTKAEDNADSWALFDMMCVLLLANPELDCMDSSFKVKRRKNIAHSCSLYQCMRHPDAPPIWELPGYDASKDSWAEHTGRKRPQNVKELLSVLIGLVKEDEARERQRKEREEREG</sequence>
<proteinExistence type="predicted"/>
<dbReference type="AlphaFoldDB" id="A0AAN8EK02"/>
<protein>
    <submittedName>
        <fullName evidence="1">Uncharacterized protein</fullName>
    </submittedName>
</protein>
<dbReference type="Gene3D" id="3.40.390.10">
    <property type="entry name" value="Collagenase (Catalytic Domain)"/>
    <property type="match status" value="1"/>
</dbReference>
<organism evidence="1 2">
    <name type="scientific">Knufia fluminis</name>
    <dbReference type="NCBI Taxonomy" id="191047"/>
    <lineage>
        <taxon>Eukaryota</taxon>
        <taxon>Fungi</taxon>
        <taxon>Dikarya</taxon>
        <taxon>Ascomycota</taxon>
        <taxon>Pezizomycotina</taxon>
        <taxon>Eurotiomycetes</taxon>
        <taxon>Chaetothyriomycetidae</taxon>
        <taxon>Chaetothyriales</taxon>
        <taxon>Trichomeriaceae</taxon>
        <taxon>Knufia</taxon>
    </lineage>
</organism>
<dbReference type="Proteomes" id="UP001316803">
    <property type="component" value="Unassembled WGS sequence"/>
</dbReference>
<dbReference type="EMBL" id="JAKLMC020000003">
    <property type="protein sequence ID" value="KAK5957153.1"/>
    <property type="molecule type" value="Genomic_DNA"/>
</dbReference>
<keyword evidence="2" id="KW-1185">Reference proteome</keyword>
<name>A0AAN8EK02_9EURO</name>
<dbReference type="GO" id="GO:0008237">
    <property type="term" value="F:metallopeptidase activity"/>
    <property type="evidence" value="ECO:0007669"/>
    <property type="project" value="InterPro"/>
</dbReference>
<evidence type="ECO:0000313" key="1">
    <source>
        <dbReference type="EMBL" id="KAK5957153.1"/>
    </source>
</evidence>
<gene>
    <name evidence="1" type="ORF">OHC33_001522</name>
</gene>
<evidence type="ECO:0000313" key="2">
    <source>
        <dbReference type="Proteomes" id="UP001316803"/>
    </source>
</evidence>
<comment type="caution">
    <text evidence="1">The sequence shown here is derived from an EMBL/GenBank/DDBJ whole genome shotgun (WGS) entry which is preliminary data.</text>
</comment>
<dbReference type="InterPro" id="IPR024079">
    <property type="entry name" value="MetalloPept_cat_dom_sf"/>
</dbReference>
<reference evidence="1 2" key="1">
    <citation type="submission" date="2022-12" db="EMBL/GenBank/DDBJ databases">
        <title>Genomic features and morphological characterization of a novel Knufia sp. strain isolated from spacecraft assembly facility.</title>
        <authorList>
            <person name="Teixeira M."/>
            <person name="Chander A.M."/>
            <person name="Stajich J.E."/>
            <person name="Venkateswaran K."/>
        </authorList>
    </citation>
    <scope>NUCLEOTIDE SEQUENCE [LARGE SCALE GENOMIC DNA]</scope>
    <source>
        <strain evidence="1 2">FJI-L2-BK-P2</strain>
    </source>
</reference>